<dbReference type="OMA" id="FIEYDVI"/>
<dbReference type="InterPro" id="IPR036179">
    <property type="entry name" value="Ig-like_dom_sf"/>
</dbReference>
<evidence type="ECO:0000256" key="6">
    <source>
        <dbReference type="SAM" id="Phobius"/>
    </source>
</evidence>
<organism evidence="9 10">
    <name type="scientific">Xenopus tropicalis</name>
    <name type="common">Western clawed frog</name>
    <name type="synonym">Silurana tropicalis</name>
    <dbReference type="NCBI Taxonomy" id="8364"/>
    <lineage>
        <taxon>Eukaryota</taxon>
        <taxon>Metazoa</taxon>
        <taxon>Chordata</taxon>
        <taxon>Craniata</taxon>
        <taxon>Vertebrata</taxon>
        <taxon>Euteleostomi</taxon>
        <taxon>Amphibia</taxon>
        <taxon>Batrachia</taxon>
        <taxon>Anura</taxon>
        <taxon>Pipoidea</taxon>
        <taxon>Pipidae</taxon>
        <taxon>Xenopodinae</taxon>
        <taxon>Xenopus</taxon>
        <taxon>Silurana</taxon>
    </lineage>
</organism>
<evidence type="ECO:0000256" key="1">
    <source>
        <dbReference type="ARBA" id="ARBA00004370"/>
    </source>
</evidence>
<evidence type="ECO:0000256" key="7">
    <source>
        <dbReference type="SAM" id="SignalP"/>
    </source>
</evidence>
<dbReference type="PANTHER" id="PTHR12080">
    <property type="entry name" value="SIGNALING LYMPHOCYTIC ACTIVATION MOLECULE"/>
    <property type="match status" value="1"/>
</dbReference>
<dbReference type="Gene3D" id="2.60.40.10">
    <property type="entry name" value="Immunoglobulins"/>
    <property type="match status" value="2"/>
</dbReference>
<feature type="domain" description="Ig-like" evidence="8">
    <location>
        <begin position="123"/>
        <end position="201"/>
    </location>
</feature>
<evidence type="ECO:0000313" key="9">
    <source>
        <dbReference type="Proteomes" id="UP000008143"/>
    </source>
</evidence>
<accession>A0A8J0T5L1</accession>
<feature type="chain" id="PRO_5035212963" evidence="7">
    <location>
        <begin position="21"/>
        <end position="306"/>
    </location>
</feature>
<dbReference type="Xenbase" id="XB-GENE-29084495">
    <property type="gene designation" value="LOC101730355"/>
</dbReference>
<keyword evidence="6" id="KW-1133">Transmembrane helix</keyword>
<keyword evidence="9" id="KW-1185">Reference proteome</keyword>
<evidence type="ECO:0000256" key="3">
    <source>
        <dbReference type="ARBA" id="ARBA00023136"/>
    </source>
</evidence>
<feature type="compositionally biased region" description="Basic and acidic residues" evidence="5">
    <location>
        <begin position="263"/>
        <end position="280"/>
    </location>
</feature>
<name>A0A8J0T5L1_XENTR</name>
<evidence type="ECO:0000256" key="4">
    <source>
        <dbReference type="ARBA" id="ARBA00023180"/>
    </source>
</evidence>
<dbReference type="InterPro" id="IPR015631">
    <property type="entry name" value="CD2/SLAM_rcpt"/>
</dbReference>
<gene>
    <name evidence="10 11" type="primary">LOC101730355</name>
</gene>
<keyword evidence="4" id="KW-0325">Glycoprotein</keyword>
<evidence type="ECO:0000313" key="10">
    <source>
        <dbReference type="RefSeq" id="XP_017952442.2"/>
    </source>
</evidence>
<keyword evidence="2 7" id="KW-0732">Signal</keyword>
<dbReference type="GeneID" id="101730355"/>
<feature type="signal peptide" evidence="7">
    <location>
        <begin position="1"/>
        <end position="20"/>
    </location>
</feature>
<protein>
    <submittedName>
        <fullName evidence="10">SLAM family member 5</fullName>
    </submittedName>
</protein>
<dbReference type="InterPro" id="IPR007110">
    <property type="entry name" value="Ig-like_dom"/>
</dbReference>
<dbReference type="SUPFAM" id="SSF48726">
    <property type="entry name" value="Immunoglobulin"/>
    <property type="match status" value="2"/>
</dbReference>
<evidence type="ECO:0000259" key="8">
    <source>
        <dbReference type="PROSITE" id="PS50835"/>
    </source>
</evidence>
<dbReference type="KEGG" id="xtr:101730355"/>
<dbReference type="OrthoDB" id="8963224at2759"/>
<proteinExistence type="predicted"/>
<keyword evidence="6" id="KW-0812">Transmembrane</keyword>
<dbReference type="PROSITE" id="PS50835">
    <property type="entry name" value="IG_LIKE"/>
    <property type="match status" value="1"/>
</dbReference>
<dbReference type="InterPro" id="IPR013783">
    <property type="entry name" value="Ig-like_fold"/>
</dbReference>
<dbReference type="AGR" id="Xenbase:XB-GENE-29084495"/>
<feature type="region of interest" description="Disordered" evidence="5">
    <location>
        <begin position="250"/>
        <end position="287"/>
    </location>
</feature>
<feature type="transmembrane region" description="Helical" evidence="6">
    <location>
        <begin position="216"/>
        <end position="237"/>
    </location>
</feature>
<sequence length="306" mass="34362">MSLGYWKLLALTLLPCSVYAGSCGPIRNITRKVGGTATLPVEPTGDREIAWRFIIGTSGNLFAETKPNSPISLRDSQYQGRIDSTTDGSLIFTHLTKKDQGTYSTDIPQTNCDQYYSLRVYKPLLAEDIEIHHNRSGSGSCNIILGCTVNEEDVTITWSHTDRTDTEGPGPTLHIYNESDGAYTCTARNPVSSASRGLELSDICNKGTDQTQLGGYIYYLMGLITSPLILGFIWCFVRKRRKRPDYENQNVVEEMGAQSVRPQETENQRKKPRTQNERNKQQTNPEPLYQQLTSSFIEYDVIGRQL</sequence>
<dbReference type="Proteomes" id="UP000008143">
    <property type="component" value="Chromosome 8"/>
</dbReference>
<dbReference type="RefSeq" id="XP_017952442.2">
    <property type="nucleotide sequence ID" value="XM_018096953.2"/>
</dbReference>
<evidence type="ECO:0000256" key="2">
    <source>
        <dbReference type="ARBA" id="ARBA00022729"/>
    </source>
</evidence>
<evidence type="ECO:0000313" key="11">
    <source>
        <dbReference type="Xenbase" id="XB-GENE-29084495"/>
    </source>
</evidence>
<reference evidence="10" key="1">
    <citation type="submission" date="2025-08" db="UniProtKB">
        <authorList>
            <consortium name="RefSeq"/>
        </authorList>
    </citation>
    <scope>IDENTIFICATION</scope>
    <source>
        <strain evidence="10">Nigerian</strain>
        <tissue evidence="10">Liver and blood</tissue>
    </source>
</reference>
<comment type="subcellular location">
    <subcellularLocation>
        <location evidence="1">Membrane</location>
    </subcellularLocation>
</comment>
<dbReference type="GO" id="GO:0016020">
    <property type="term" value="C:membrane"/>
    <property type="evidence" value="ECO:0007669"/>
    <property type="project" value="UniProtKB-SubCell"/>
</dbReference>
<evidence type="ECO:0000256" key="5">
    <source>
        <dbReference type="SAM" id="MobiDB-lite"/>
    </source>
</evidence>
<dbReference type="PANTHER" id="PTHR12080:SF133">
    <property type="entry name" value="SLAM FAMILY MEMBER 9"/>
    <property type="match status" value="1"/>
</dbReference>
<keyword evidence="3 6" id="KW-0472">Membrane</keyword>
<dbReference type="AlphaFoldDB" id="A0A8J0T5L1"/>